<feature type="transmembrane region" description="Helical" evidence="7">
    <location>
        <begin position="201"/>
        <end position="217"/>
    </location>
</feature>
<feature type="transmembrane region" description="Helical" evidence="7">
    <location>
        <begin position="335"/>
        <end position="355"/>
    </location>
</feature>
<dbReference type="Gene3D" id="1.20.1540.10">
    <property type="entry name" value="Rhomboid-like"/>
    <property type="match status" value="1"/>
</dbReference>
<dbReference type="InterPro" id="IPR024320">
    <property type="entry name" value="LPG_synthase_C"/>
</dbReference>
<keyword evidence="4 7" id="KW-1133">Transmembrane helix</keyword>
<evidence type="ECO:0000313" key="10">
    <source>
        <dbReference type="EMBL" id="MBM9478483.1"/>
    </source>
</evidence>
<accession>A0A939C289</accession>
<dbReference type="Pfam" id="PF16995">
    <property type="entry name" value="tRNA-synt_2_TM"/>
    <property type="match status" value="1"/>
</dbReference>
<dbReference type="SUPFAM" id="SSF144091">
    <property type="entry name" value="Rhomboid-like"/>
    <property type="match status" value="1"/>
</dbReference>
<evidence type="ECO:0000256" key="2">
    <source>
        <dbReference type="ARBA" id="ARBA00022475"/>
    </source>
</evidence>
<dbReference type="PANTHER" id="PTHR34697">
    <property type="entry name" value="PHOSPHATIDYLGLYCEROL LYSYLTRANSFERASE"/>
    <property type="match status" value="1"/>
</dbReference>
<evidence type="ECO:0000256" key="3">
    <source>
        <dbReference type="ARBA" id="ARBA00022692"/>
    </source>
</evidence>
<dbReference type="InterPro" id="IPR031553">
    <property type="entry name" value="tRNA-synt_2_TM"/>
</dbReference>
<dbReference type="AlphaFoldDB" id="A0A939C289"/>
<dbReference type="PANTHER" id="PTHR34697:SF2">
    <property type="entry name" value="PHOSPHATIDYLGLYCEROL LYSYLTRANSFERASE"/>
    <property type="match status" value="1"/>
</dbReference>
<dbReference type="EMBL" id="JAERWL010000018">
    <property type="protein sequence ID" value="MBM9478483.1"/>
    <property type="molecule type" value="Genomic_DNA"/>
</dbReference>
<evidence type="ECO:0000256" key="5">
    <source>
        <dbReference type="ARBA" id="ARBA00023136"/>
    </source>
</evidence>
<name>A0A939C289_9ACTN</name>
<feature type="domain" description="Lysyl-tRNA synthetase N-terminal transmembrane region" evidence="9">
    <location>
        <begin position="318"/>
        <end position="426"/>
    </location>
</feature>
<feature type="transmembrane region" description="Helical" evidence="7">
    <location>
        <begin position="311"/>
        <end position="328"/>
    </location>
</feature>
<comment type="subcellular location">
    <subcellularLocation>
        <location evidence="1">Cell membrane</location>
        <topology evidence="1">Multi-pass membrane protein</topology>
    </subcellularLocation>
</comment>
<evidence type="ECO:0000313" key="11">
    <source>
        <dbReference type="Proteomes" id="UP000663801"/>
    </source>
</evidence>
<evidence type="ECO:0000256" key="6">
    <source>
        <dbReference type="SAM" id="MobiDB-lite"/>
    </source>
</evidence>
<dbReference type="Proteomes" id="UP000663801">
    <property type="component" value="Unassembled WGS sequence"/>
</dbReference>
<evidence type="ECO:0000259" key="8">
    <source>
        <dbReference type="Pfam" id="PF09924"/>
    </source>
</evidence>
<proteinExistence type="predicted"/>
<feature type="transmembrane region" description="Helical" evidence="7">
    <location>
        <begin position="223"/>
        <end position="240"/>
    </location>
</feature>
<dbReference type="GO" id="GO:0055091">
    <property type="term" value="P:phospholipid homeostasis"/>
    <property type="evidence" value="ECO:0007669"/>
    <property type="project" value="TreeGrafter"/>
</dbReference>
<evidence type="ECO:0000259" key="9">
    <source>
        <dbReference type="Pfam" id="PF16995"/>
    </source>
</evidence>
<keyword evidence="5 7" id="KW-0472">Membrane</keyword>
<feature type="transmembrane region" description="Helical" evidence="7">
    <location>
        <begin position="46"/>
        <end position="65"/>
    </location>
</feature>
<dbReference type="RefSeq" id="WP_205258509.1">
    <property type="nucleotide sequence ID" value="NZ_BAAAPV010000007.1"/>
</dbReference>
<feature type="transmembrane region" description="Helical" evidence="7">
    <location>
        <begin position="140"/>
        <end position="161"/>
    </location>
</feature>
<organism evidence="10 11">
    <name type="scientific">Nakamurella flavida</name>
    <dbReference type="NCBI Taxonomy" id="363630"/>
    <lineage>
        <taxon>Bacteria</taxon>
        <taxon>Bacillati</taxon>
        <taxon>Actinomycetota</taxon>
        <taxon>Actinomycetes</taxon>
        <taxon>Nakamurellales</taxon>
        <taxon>Nakamurellaceae</taxon>
        <taxon>Nakamurella</taxon>
    </lineage>
</organism>
<dbReference type="InterPro" id="IPR051211">
    <property type="entry name" value="PG_lysyltransferase"/>
</dbReference>
<evidence type="ECO:0000256" key="4">
    <source>
        <dbReference type="ARBA" id="ARBA00022989"/>
    </source>
</evidence>
<reference evidence="10" key="1">
    <citation type="submission" date="2021-01" db="EMBL/GenBank/DDBJ databases">
        <title>KCTC 19127 draft genome.</title>
        <authorList>
            <person name="An D."/>
        </authorList>
    </citation>
    <scope>NUCLEOTIDE SEQUENCE</scope>
    <source>
        <strain evidence="10">KCTC 19127</strain>
    </source>
</reference>
<keyword evidence="3 7" id="KW-0812">Transmembrane</keyword>
<feature type="transmembrane region" description="Helical" evidence="7">
    <location>
        <begin position="106"/>
        <end position="128"/>
    </location>
</feature>
<feature type="transmembrane region" description="Helical" evidence="7">
    <location>
        <begin position="375"/>
        <end position="395"/>
    </location>
</feature>
<evidence type="ECO:0000256" key="1">
    <source>
        <dbReference type="ARBA" id="ARBA00004651"/>
    </source>
</evidence>
<feature type="transmembrane region" description="Helical" evidence="7">
    <location>
        <begin position="481"/>
        <end position="499"/>
    </location>
</feature>
<keyword evidence="2" id="KW-1003">Cell membrane</keyword>
<dbReference type="GO" id="GO:0016755">
    <property type="term" value="F:aminoacyltransferase activity"/>
    <property type="evidence" value="ECO:0007669"/>
    <property type="project" value="TreeGrafter"/>
</dbReference>
<gene>
    <name evidence="10" type="ORF">JL107_18690</name>
</gene>
<feature type="transmembrane region" description="Helical" evidence="7">
    <location>
        <begin position="416"/>
        <end position="435"/>
    </location>
</feature>
<feature type="domain" description="Phosphatidylglycerol lysyltransferase C-terminal" evidence="8">
    <location>
        <begin position="514"/>
        <end position="814"/>
    </location>
</feature>
<protein>
    <submittedName>
        <fullName evidence="10">DUF2156 domain-containing protein</fullName>
    </submittedName>
</protein>
<comment type="caution">
    <text evidence="10">The sequence shown here is derived from an EMBL/GenBank/DDBJ whole genome shotgun (WGS) entry which is preliminary data.</text>
</comment>
<feature type="transmembrane region" description="Helical" evidence="7">
    <location>
        <begin position="167"/>
        <end position="189"/>
    </location>
</feature>
<evidence type="ECO:0000256" key="7">
    <source>
        <dbReference type="SAM" id="Phobius"/>
    </source>
</evidence>
<sequence length="848" mass="90905">MSTTASAPAPPGPAANAPRRPRWLRHARSAGAWGVGQLRQARRTPVTLSFLALVWVLAVVTGSLLSGPTDPTDADGVPTDGLFSHVAVGLPSLQQGRWWTVLTSSLFAADLVTYLLASALLLVVGVIVERRWGSLRTAGVAVLTVLLGVGAGLGVIALAGTVESWSWAQLLATSVEVGLTPLVVGLLMAHSAGQTALWRHRVRLGVMAACLVMVLYGGQVEDVLRLSTAAAGWVVGVTVLRRFRAASTTARVRTSYRETRVLVAVVLVASALGPALLAFSPASDGPFAAQAYVYVGPSALHIDTPRNISDFLFALLPALLVISAALGLRRGRRAAWWSAIVLHVLLLLTGANFMAEFLGFAADNLTDADLDGYNLYAGLGPMVVVPLLVIVLLVATRRSFGVRAPRGTYRRLAATVLGALAVLFVLFVAVGTLIADQFDPVPTFGQLLLDFPLRLLPNGYAFIITPDFEPVTGLARFLTDWVGILAWAVVLFGLLRSFVRSESVVRDEDTARARAVLADHGTTSLSWLTTWDGNTYWFADDGRAFVAYRVEGGVAITTGDPVAPPGELAATIAGFLAFCARQGWTPCFYSTTQAVKDVTDQLSWASLQVAEETVLPLGSLAFTGKKFQDIRTSISRAAKAGITAEWIVYPEAPLSLRDQIQAISEEWVADKALPEMGFTLGGLDELKDPAVRCLLAVDADRTVHGITSWMPVHRDGAVVGWTLDFMRRRSDGQSKGVMEFLIGSAALDLQQEGAEFLSLSGAPLAQAEPGAHTSGVQRVLEVIGKTMEPVYGFRSLLRFKAKFQPVYRPMFLCYPETAVLPRIGLGISHAYLPNMTVREAVRMMGQLS</sequence>
<feature type="transmembrane region" description="Helical" evidence="7">
    <location>
        <begin position="261"/>
        <end position="279"/>
    </location>
</feature>
<feature type="region of interest" description="Disordered" evidence="6">
    <location>
        <begin position="1"/>
        <end position="21"/>
    </location>
</feature>
<keyword evidence="11" id="KW-1185">Reference proteome</keyword>
<dbReference type="Pfam" id="PF09924">
    <property type="entry name" value="LPG_synthase_C"/>
    <property type="match status" value="1"/>
</dbReference>
<dbReference type="InterPro" id="IPR035952">
    <property type="entry name" value="Rhomboid-like_sf"/>
</dbReference>
<dbReference type="GO" id="GO:0005886">
    <property type="term" value="C:plasma membrane"/>
    <property type="evidence" value="ECO:0007669"/>
    <property type="project" value="UniProtKB-SubCell"/>
</dbReference>